<accession>A0AC60QZI6</accession>
<gene>
    <name evidence="1" type="ORF">HPB47_013584</name>
</gene>
<evidence type="ECO:0000313" key="1">
    <source>
        <dbReference type="EMBL" id="KAG0444622.1"/>
    </source>
</evidence>
<keyword evidence="2" id="KW-1185">Reference proteome</keyword>
<comment type="caution">
    <text evidence="1">The sequence shown here is derived from an EMBL/GenBank/DDBJ whole genome shotgun (WGS) entry which is preliminary data.</text>
</comment>
<dbReference type="Proteomes" id="UP000805193">
    <property type="component" value="Unassembled WGS sequence"/>
</dbReference>
<proteinExistence type="predicted"/>
<organism evidence="1 2">
    <name type="scientific">Ixodes persulcatus</name>
    <name type="common">Taiga tick</name>
    <dbReference type="NCBI Taxonomy" id="34615"/>
    <lineage>
        <taxon>Eukaryota</taxon>
        <taxon>Metazoa</taxon>
        <taxon>Ecdysozoa</taxon>
        <taxon>Arthropoda</taxon>
        <taxon>Chelicerata</taxon>
        <taxon>Arachnida</taxon>
        <taxon>Acari</taxon>
        <taxon>Parasitiformes</taxon>
        <taxon>Ixodida</taxon>
        <taxon>Ixodoidea</taxon>
        <taxon>Ixodidae</taxon>
        <taxon>Ixodinae</taxon>
        <taxon>Ixodes</taxon>
    </lineage>
</organism>
<reference evidence="1 2" key="1">
    <citation type="journal article" date="2020" name="Cell">
        <title>Large-Scale Comparative Analyses of Tick Genomes Elucidate Their Genetic Diversity and Vector Capacities.</title>
        <authorList>
            <consortium name="Tick Genome and Microbiome Consortium (TIGMIC)"/>
            <person name="Jia N."/>
            <person name="Wang J."/>
            <person name="Shi W."/>
            <person name="Du L."/>
            <person name="Sun Y."/>
            <person name="Zhan W."/>
            <person name="Jiang J.F."/>
            <person name="Wang Q."/>
            <person name="Zhang B."/>
            <person name="Ji P."/>
            <person name="Bell-Sakyi L."/>
            <person name="Cui X.M."/>
            <person name="Yuan T.T."/>
            <person name="Jiang B.G."/>
            <person name="Yang W.F."/>
            <person name="Lam T.T."/>
            <person name="Chang Q.C."/>
            <person name="Ding S.J."/>
            <person name="Wang X.J."/>
            <person name="Zhu J.G."/>
            <person name="Ruan X.D."/>
            <person name="Zhao L."/>
            <person name="Wei J.T."/>
            <person name="Ye R.Z."/>
            <person name="Que T.C."/>
            <person name="Du C.H."/>
            <person name="Zhou Y.H."/>
            <person name="Cheng J.X."/>
            <person name="Dai P.F."/>
            <person name="Guo W.B."/>
            <person name="Han X.H."/>
            <person name="Huang E.J."/>
            <person name="Li L.F."/>
            <person name="Wei W."/>
            <person name="Gao Y.C."/>
            <person name="Liu J.Z."/>
            <person name="Shao H.Z."/>
            <person name="Wang X."/>
            <person name="Wang C.C."/>
            <person name="Yang T.C."/>
            <person name="Huo Q.B."/>
            <person name="Li W."/>
            <person name="Chen H.Y."/>
            <person name="Chen S.E."/>
            <person name="Zhou L.G."/>
            <person name="Ni X.B."/>
            <person name="Tian J.H."/>
            <person name="Sheng Y."/>
            <person name="Liu T."/>
            <person name="Pan Y.S."/>
            <person name="Xia L.Y."/>
            <person name="Li J."/>
            <person name="Zhao F."/>
            <person name="Cao W.C."/>
        </authorList>
    </citation>
    <scope>NUCLEOTIDE SEQUENCE [LARGE SCALE GENOMIC DNA]</scope>
    <source>
        <strain evidence="1">Iper-2018</strain>
    </source>
</reference>
<protein>
    <submittedName>
        <fullName evidence="1">Uncharacterized protein</fullName>
    </submittedName>
</protein>
<dbReference type="EMBL" id="JABSTQ010001739">
    <property type="protein sequence ID" value="KAG0444622.1"/>
    <property type="molecule type" value="Genomic_DNA"/>
</dbReference>
<evidence type="ECO:0000313" key="2">
    <source>
        <dbReference type="Proteomes" id="UP000805193"/>
    </source>
</evidence>
<sequence>MIPAVEVILPPIEDAHAPQIQTITTPAIEEEDADKGMGITDTQIELFPESGIVAIIGFLCIAWIILLLISSSAVHQVPNTSRDLTTGSSYPTEPSKSTGSPEGIYYCESEQCLREGSYLNSLLDETRSPCDDFYEHVCGHWPNSDNDRKGEIGWAVTSNTLLQEALEASLVKALEDPMNKLTVRPAVDLFGTCMNRPSVHGSANGYARNLFANWIIKKWPLPTYRIDVNHGQVWRFAGQLVRDLGAGILASVSVAVDPVNDLRSVVCLDNPMPLYFLSDSMKHNPISNFRATLLQVAIEFLPHGTVADRQLFSDEVFSALERLDKISFESALSAKKTKVVSIDTLNIGFWQLLATIYQGNPNVTRTVRVLLLKPKFVEEDLPAAVSDIIPRNLMNYLGFRALILMAPFMPVSLQGLQRLFLLESSDRMEVPTASKLCLRAVERAAPACLLKALVLPLQRSGVSLWHRHYLSQLGAAFRRSVPRAAWLDQPSILMITYRLKHTRVDAFYPIDLLQGNTSCATGYQSAAGLQAGPLYSHLLQMRQQEVLEELPGALGYRLAPALDTEPVFSVPEQVIRVPVGLINASVWANTTLFAFHLARVAVRLFAAMTPLLYESSVYEREIAFQFTDDSERQLEDLINCLLADLRRLQKTLRRPNMGLIPGLSEPTLLGRWLLQQAGAVKQAFNAFRELLHVNRIWMVDFRYGNLRQLSASQLFFVYYALDQCEHSDAAFQRRQFNLRGQPSAATRVNLPLRHVPEFAEAFGCVYGDNLRAEATCHFQSR</sequence>
<name>A0AC60QZI6_IXOPE</name>